<organism evidence="11">
    <name type="scientific">hydrothermal vent metagenome</name>
    <dbReference type="NCBI Taxonomy" id="652676"/>
    <lineage>
        <taxon>unclassified sequences</taxon>
        <taxon>metagenomes</taxon>
        <taxon>ecological metagenomes</taxon>
    </lineage>
</organism>
<reference evidence="11" key="1">
    <citation type="submission" date="2016-10" db="EMBL/GenBank/DDBJ databases">
        <authorList>
            <person name="de Groot N.N."/>
        </authorList>
    </citation>
    <scope>NUCLEOTIDE SEQUENCE</scope>
</reference>
<dbReference type="CDD" id="cd07984">
    <property type="entry name" value="LPLAT_LABLAT-like"/>
    <property type="match status" value="1"/>
</dbReference>
<evidence type="ECO:0000256" key="6">
    <source>
        <dbReference type="ARBA" id="ARBA00022985"/>
    </source>
</evidence>
<sequence>MKKQNFYHPKFIPTWFLIGFMKLGAKLPFAAQVFIGTGIGRLLYPLLSRFRKIAFINIARCFPDKSSIEVESLVKQNFEAIGISLFETANAYFGKSEKIQKLITIHNEHHLTDALNKKQGVIILAAHFMPLMLGSRALLLKHKVANIYRPQNNALFDEAMRKGFVNNGATMIKTKDTRTMMKTIKSGLPIWYAPDQDLGEKNSVFAPFFNIQTATIAATARLAKTPNTVVIPYFFIRTDEGYTMSFDAPLADYPSSDSVDNATRTNQILHDQILKAPEQYLWIHKRFKTRPNGEASFY</sequence>
<dbReference type="NCBIfam" id="TIGR02207">
    <property type="entry name" value="lipid_A_htrB"/>
    <property type="match status" value="1"/>
</dbReference>
<evidence type="ECO:0000256" key="8">
    <source>
        <dbReference type="ARBA" id="ARBA00023136"/>
    </source>
</evidence>
<dbReference type="GO" id="GO:0016746">
    <property type="term" value="F:acyltransferase activity"/>
    <property type="evidence" value="ECO:0007669"/>
    <property type="project" value="UniProtKB-KW"/>
</dbReference>
<dbReference type="AlphaFoldDB" id="A0A1W1DB39"/>
<evidence type="ECO:0000256" key="9">
    <source>
        <dbReference type="ARBA" id="ARBA00023315"/>
    </source>
</evidence>
<dbReference type="PIRSF" id="PIRSF026649">
    <property type="entry name" value="MsbB"/>
    <property type="match status" value="1"/>
</dbReference>
<evidence type="ECO:0000256" key="7">
    <source>
        <dbReference type="ARBA" id="ARBA00022989"/>
    </source>
</evidence>
<proteinExistence type="predicted"/>
<dbReference type="PANTHER" id="PTHR30606:SF9">
    <property type="entry name" value="LIPID A BIOSYNTHESIS LAUROYLTRANSFERASE"/>
    <property type="match status" value="1"/>
</dbReference>
<dbReference type="GO" id="GO:0005886">
    <property type="term" value="C:plasma membrane"/>
    <property type="evidence" value="ECO:0007669"/>
    <property type="project" value="UniProtKB-SubCell"/>
</dbReference>
<evidence type="ECO:0000256" key="2">
    <source>
        <dbReference type="ARBA" id="ARBA00022475"/>
    </source>
</evidence>
<dbReference type="GO" id="GO:0009245">
    <property type="term" value="P:lipid A biosynthetic process"/>
    <property type="evidence" value="ECO:0007669"/>
    <property type="project" value="InterPro"/>
</dbReference>
<dbReference type="GO" id="GO:0009103">
    <property type="term" value="P:lipopolysaccharide biosynthetic process"/>
    <property type="evidence" value="ECO:0007669"/>
    <property type="project" value="UniProtKB-KW"/>
</dbReference>
<accession>A0A1W1DB39</accession>
<keyword evidence="7 10" id="KW-1133">Transmembrane helix</keyword>
<keyword evidence="8 10" id="KW-0472">Membrane</keyword>
<keyword evidence="6" id="KW-0448">Lipopolysaccharide biosynthesis</keyword>
<evidence type="ECO:0000313" key="11">
    <source>
        <dbReference type="EMBL" id="SFV77784.1"/>
    </source>
</evidence>
<dbReference type="Pfam" id="PF03279">
    <property type="entry name" value="Lip_A_acyltrans"/>
    <property type="match status" value="1"/>
</dbReference>
<feature type="transmembrane region" description="Helical" evidence="10">
    <location>
        <begin position="12"/>
        <end position="35"/>
    </location>
</feature>
<keyword evidence="5 10" id="KW-0812">Transmembrane</keyword>
<keyword evidence="2" id="KW-1003">Cell membrane</keyword>
<dbReference type="EMBL" id="FPHQ01000215">
    <property type="protein sequence ID" value="SFV77784.1"/>
    <property type="molecule type" value="Genomic_DNA"/>
</dbReference>
<evidence type="ECO:0000256" key="5">
    <source>
        <dbReference type="ARBA" id="ARBA00022692"/>
    </source>
</evidence>
<evidence type="ECO:0000256" key="4">
    <source>
        <dbReference type="ARBA" id="ARBA00022679"/>
    </source>
</evidence>
<dbReference type="EC" id="2.3.1.-" evidence="11"/>
<gene>
    <name evidence="11" type="ORF">MNB_SUP05-10-441</name>
</gene>
<comment type="subcellular location">
    <subcellularLocation>
        <location evidence="1">Cell inner membrane</location>
    </subcellularLocation>
</comment>
<dbReference type="PANTHER" id="PTHR30606">
    <property type="entry name" value="LIPID A BIOSYNTHESIS LAUROYL ACYLTRANSFERASE"/>
    <property type="match status" value="1"/>
</dbReference>
<evidence type="ECO:0000256" key="10">
    <source>
        <dbReference type="SAM" id="Phobius"/>
    </source>
</evidence>
<dbReference type="InterPro" id="IPR011920">
    <property type="entry name" value="Lipid_A_LpxL_LpxP"/>
</dbReference>
<keyword evidence="4 11" id="KW-0808">Transferase</keyword>
<keyword evidence="9 11" id="KW-0012">Acyltransferase</keyword>
<dbReference type="InterPro" id="IPR004960">
    <property type="entry name" value="LipA_acyltrans"/>
</dbReference>
<keyword evidence="3" id="KW-0997">Cell inner membrane</keyword>
<evidence type="ECO:0000256" key="1">
    <source>
        <dbReference type="ARBA" id="ARBA00004533"/>
    </source>
</evidence>
<name>A0A1W1DB39_9ZZZZ</name>
<evidence type="ECO:0000256" key="3">
    <source>
        <dbReference type="ARBA" id="ARBA00022519"/>
    </source>
</evidence>
<protein>
    <submittedName>
        <fullName evidence="11">Lipid A biosynthesis lauroyl acyltransferase</fullName>
        <ecNumber evidence="11">2.3.1.-</ecNumber>
    </submittedName>
</protein>